<accession>A0ABS4XBL2</accession>
<keyword evidence="9" id="KW-0472">Membrane</keyword>
<comment type="catalytic activity">
    <reaction evidence="1">
        <text>ATP + protein L-histidine = ADP + protein N-phospho-L-histidine.</text>
        <dbReference type="EC" id="2.7.13.3"/>
    </reaction>
</comment>
<evidence type="ECO:0000256" key="3">
    <source>
        <dbReference type="ARBA" id="ARBA00022553"/>
    </source>
</evidence>
<evidence type="ECO:0000256" key="1">
    <source>
        <dbReference type="ARBA" id="ARBA00000085"/>
    </source>
</evidence>
<protein>
    <recommendedName>
        <fullName evidence="2">histidine kinase</fullName>
        <ecNumber evidence="2">2.7.13.3</ecNumber>
    </recommendedName>
</protein>
<evidence type="ECO:0000256" key="7">
    <source>
        <dbReference type="ARBA" id="ARBA00022840"/>
    </source>
</evidence>
<keyword evidence="5" id="KW-0547">Nucleotide-binding</keyword>
<evidence type="ECO:0000259" key="10">
    <source>
        <dbReference type="Pfam" id="PF02518"/>
    </source>
</evidence>
<proteinExistence type="predicted"/>
<dbReference type="RefSeq" id="WP_209996644.1">
    <property type="nucleotide sequence ID" value="NZ_JAGIOF010000001.1"/>
</dbReference>
<dbReference type="GO" id="GO:0016301">
    <property type="term" value="F:kinase activity"/>
    <property type="evidence" value="ECO:0007669"/>
    <property type="project" value="UniProtKB-KW"/>
</dbReference>
<reference evidence="12 13" key="1">
    <citation type="submission" date="2021-03" db="EMBL/GenBank/DDBJ databases">
        <title>Sequencing the genomes of 1000 actinobacteria strains.</title>
        <authorList>
            <person name="Klenk H.-P."/>
        </authorList>
    </citation>
    <scope>NUCLEOTIDE SEQUENCE [LARGE SCALE GENOMIC DNA]</scope>
    <source>
        <strain evidence="12 13">DSM 15797</strain>
    </source>
</reference>
<evidence type="ECO:0000256" key="6">
    <source>
        <dbReference type="ARBA" id="ARBA00022777"/>
    </source>
</evidence>
<feature type="domain" description="Histidine kinase/HSP90-like ATPase" evidence="10">
    <location>
        <begin position="332"/>
        <end position="418"/>
    </location>
</feature>
<dbReference type="PANTHER" id="PTHR24421:SF10">
    <property type="entry name" value="NITRATE_NITRITE SENSOR PROTEIN NARQ"/>
    <property type="match status" value="1"/>
</dbReference>
<evidence type="ECO:0000256" key="4">
    <source>
        <dbReference type="ARBA" id="ARBA00022679"/>
    </source>
</evidence>
<evidence type="ECO:0000313" key="12">
    <source>
        <dbReference type="EMBL" id="MBP2385741.1"/>
    </source>
</evidence>
<evidence type="ECO:0000256" key="8">
    <source>
        <dbReference type="ARBA" id="ARBA00023012"/>
    </source>
</evidence>
<feature type="transmembrane region" description="Helical" evidence="9">
    <location>
        <begin position="12"/>
        <end position="34"/>
    </location>
</feature>
<keyword evidence="4" id="KW-0808">Transferase</keyword>
<feature type="transmembrane region" description="Helical" evidence="9">
    <location>
        <begin position="186"/>
        <end position="212"/>
    </location>
</feature>
<dbReference type="InterPro" id="IPR050482">
    <property type="entry name" value="Sensor_HK_TwoCompSys"/>
</dbReference>
<evidence type="ECO:0000256" key="2">
    <source>
        <dbReference type="ARBA" id="ARBA00012438"/>
    </source>
</evidence>
<dbReference type="Proteomes" id="UP001296993">
    <property type="component" value="Unassembled WGS sequence"/>
</dbReference>
<dbReference type="Pfam" id="PF02518">
    <property type="entry name" value="HATPase_c"/>
    <property type="match status" value="1"/>
</dbReference>
<dbReference type="PANTHER" id="PTHR24421">
    <property type="entry name" value="NITRATE/NITRITE SENSOR PROTEIN NARX-RELATED"/>
    <property type="match status" value="1"/>
</dbReference>
<keyword evidence="13" id="KW-1185">Reference proteome</keyword>
<keyword evidence="9" id="KW-0812">Transmembrane</keyword>
<evidence type="ECO:0000256" key="5">
    <source>
        <dbReference type="ARBA" id="ARBA00022741"/>
    </source>
</evidence>
<comment type="caution">
    <text evidence="12">The sequence shown here is derived from an EMBL/GenBank/DDBJ whole genome shotgun (WGS) entry which is preliminary data.</text>
</comment>
<keyword evidence="8" id="KW-0902">Two-component regulatory system</keyword>
<dbReference type="Pfam" id="PF07730">
    <property type="entry name" value="HisKA_3"/>
    <property type="match status" value="1"/>
</dbReference>
<dbReference type="Gene3D" id="3.30.565.10">
    <property type="entry name" value="Histidine kinase-like ATPase, C-terminal domain"/>
    <property type="match status" value="1"/>
</dbReference>
<dbReference type="InterPro" id="IPR003594">
    <property type="entry name" value="HATPase_dom"/>
</dbReference>
<dbReference type="SUPFAM" id="SSF55874">
    <property type="entry name" value="ATPase domain of HSP90 chaperone/DNA topoisomerase II/histidine kinase"/>
    <property type="match status" value="1"/>
</dbReference>
<evidence type="ECO:0000256" key="9">
    <source>
        <dbReference type="SAM" id="Phobius"/>
    </source>
</evidence>
<feature type="domain" description="Signal transduction histidine kinase subgroup 3 dimerisation and phosphoacceptor" evidence="11">
    <location>
        <begin position="236"/>
        <end position="266"/>
    </location>
</feature>
<keyword evidence="9" id="KW-1133">Transmembrane helix</keyword>
<dbReference type="InterPro" id="IPR011712">
    <property type="entry name" value="Sig_transdc_His_kin_sub3_dim/P"/>
</dbReference>
<dbReference type="EMBL" id="JAGIOF010000001">
    <property type="protein sequence ID" value="MBP2385741.1"/>
    <property type="molecule type" value="Genomic_DNA"/>
</dbReference>
<keyword evidence="7" id="KW-0067">ATP-binding</keyword>
<gene>
    <name evidence="12" type="ORF">JOF47_001252</name>
</gene>
<evidence type="ECO:0000259" key="11">
    <source>
        <dbReference type="Pfam" id="PF07730"/>
    </source>
</evidence>
<name>A0ABS4XBL2_9MICC</name>
<organism evidence="12 13">
    <name type="scientific">Paeniglutamicibacter kerguelensis</name>
    <dbReference type="NCBI Taxonomy" id="254788"/>
    <lineage>
        <taxon>Bacteria</taxon>
        <taxon>Bacillati</taxon>
        <taxon>Actinomycetota</taxon>
        <taxon>Actinomycetes</taxon>
        <taxon>Micrococcales</taxon>
        <taxon>Micrococcaceae</taxon>
        <taxon>Paeniglutamicibacter</taxon>
    </lineage>
</organism>
<evidence type="ECO:0000313" key="13">
    <source>
        <dbReference type="Proteomes" id="UP001296993"/>
    </source>
</evidence>
<dbReference type="InterPro" id="IPR036890">
    <property type="entry name" value="HATPase_C_sf"/>
</dbReference>
<keyword evidence="6 12" id="KW-0418">Kinase</keyword>
<sequence length="443" mass="47913">MLREEGSSVRSAILKFLLTGLVVLLTVSIPATFWGRSVAQNLAKQEVLELTQRLADYAIGPVLNPDLAAGDKSAVAQIDARMSPWMSDEMILRIKVWDSNGTVLYSDVGELIGETFPLEEWAEEMLAGGPGVVTLGPQDEGENIFEAGSEDLVEVYVLAGAGTDTPLLFEMYFHADVVRLPEHHMLLGMIPVFLVALGVLQAAQLIPGIALAKRVQRYQRARRALLQQAIEAGEQERVRLARDLHDDIIQDLAGLAYALDSSTSADGSAPSEILQGSIRKLREVTSDLYSTPVNAAELPAALSVLVERTRSKGIRTRVDIAEPLTLDSRQATMLYRVGREALVNIMKHADAKHVQLSLKPNGGFWTLNIADDGLGFDVLKGGKEKHFGLRMMSDAAEMVGARLELASTPGGGTSLSVTTGGRPIAMREHDMLIDEAVLSAGRA</sequence>
<dbReference type="EC" id="2.7.13.3" evidence="2"/>
<dbReference type="Gene3D" id="1.20.5.1930">
    <property type="match status" value="1"/>
</dbReference>
<keyword evidence="3" id="KW-0597">Phosphoprotein</keyword>
<dbReference type="CDD" id="cd16917">
    <property type="entry name" value="HATPase_UhpB-NarQ-NarX-like"/>
    <property type="match status" value="1"/>
</dbReference>